<protein>
    <submittedName>
        <fullName evidence="1">Uncharacterized protein</fullName>
    </submittedName>
</protein>
<dbReference type="EMBL" id="GBRH01182815">
    <property type="protein sequence ID" value="JAE15081.1"/>
    <property type="molecule type" value="Transcribed_RNA"/>
</dbReference>
<proteinExistence type="predicted"/>
<accession>A0A0A9FXP7</accession>
<reference evidence="1" key="1">
    <citation type="submission" date="2014-09" db="EMBL/GenBank/DDBJ databases">
        <authorList>
            <person name="Magalhaes I.L.F."/>
            <person name="Oliveira U."/>
            <person name="Santos F.R."/>
            <person name="Vidigal T.H.D.A."/>
            <person name="Brescovit A.D."/>
            <person name="Santos A.J."/>
        </authorList>
    </citation>
    <scope>NUCLEOTIDE SEQUENCE</scope>
    <source>
        <tissue evidence="1">Shoot tissue taken approximately 20 cm above the soil surface</tissue>
    </source>
</reference>
<evidence type="ECO:0000313" key="1">
    <source>
        <dbReference type="EMBL" id="JAE15081.1"/>
    </source>
</evidence>
<reference evidence="1" key="2">
    <citation type="journal article" date="2015" name="Data Brief">
        <title>Shoot transcriptome of the giant reed, Arundo donax.</title>
        <authorList>
            <person name="Barrero R.A."/>
            <person name="Guerrero F.D."/>
            <person name="Moolhuijzen P."/>
            <person name="Goolsby J.A."/>
            <person name="Tidwell J."/>
            <person name="Bellgard S.E."/>
            <person name="Bellgard M.I."/>
        </authorList>
    </citation>
    <scope>NUCLEOTIDE SEQUENCE</scope>
    <source>
        <tissue evidence="1">Shoot tissue taken approximately 20 cm above the soil surface</tissue>
    </source>
</reference>
<organism evidence="1">
    <name type="scientific">Arundo donax</name>
    <name type="common">Giant reed</name>
    <name type="synonym">Donax arundinaceus</name>
    <dbReference type="NCBI Taxonomy" id="35708"/>
    <lineage>
        <taxon>Eukaryota</taxon>
        <taxon>Viridiplantae</taxon>
        <taxon>Streptophyta</taxon>
        <taxon>Embryophyta</taxon>
        <taxon>Tracheophyta</taxon>
        <taxon>Spermatophyta</taxon>
        <taxon>Magnoliopsida</taxon>
        <taxon>Liliopsida</taxon>
        <taxon>Poales</taxon>
        <taxon>Poaceae</taxon>
        <taxon>PACMAD clade</taxon>
        <taxon>Arundinoideae</taxon>
        <taxon>Arundineae</taxon>
        <taxon>Arundo</taxon>
    </lineage>
</organism>
<name>A0A0A9FXP7_ARUDO</name>
<dbReference type="AlphaFoldDB" id="A0A0A9FXP7"/>
<sequence>MSMERQSFWWSTVAPPLPPSPFCFFAFTIPKLLLLP</sequence>